<dbReference type="InterPro" id="IPR000683">
    <property type="entry name" value="Gfo/Idh/MocA-like_OxRdtase_N"/>
</dbReference>
<dbReference type="GO" id="GO:0000166">
    <property type="term" value="F:nucleotide binding"/>
    <property type="evidence" value="ECO:0007669"/>
    <property type="project" value="InterPro"/>
</dbReference>
<evidence type="ECO:0000256" key="1">
    <source>
        <dbReference type="ARBA" id="ARBA00010928"/>
    </source>
</evidence>
<evidence type="ECO:0000313" key="6">
    <source>
        <dbReference type="EMBL" id="CAB5038217.1"/>
    </source>
</evidence>
<dbReference type="InterPro" id="IPR055170">
    <property type="entry name" value="GFO_IDH_MocA-like_dom"/>
</dbReference>
<evidence type="ECO:0000256" key="2">
    <source>
        <dbReference type="ARBA" id="ARBA00023002"/>
    </source>
</evidence>
<dbReference type="GO" id="GO:0016491">
    <property type="term" value="F:oxidoreductase activity"/>
    <property type="evidence" value="ECO:0007669"/>
    <property type="project" value="UniProtKB-KW"/>
</dbReference>
<reference evidence="5" key="1">
    <citation type="submission" date="2020-05" db="EMBL/GenBank/DDBJ databases">
        <authorList>
            <person name="Chiriac C."/>
            <person name="Salcher M."/>
            <person name="Ghai R."/>
            <person name="Kavagutti S V."/>
        </authorList>
    </citation>
    <scope>NUCLEOTIDE SEQUENCE</scope>
</reference>
<evidence type="ECO:0000259" key="3">
    <source>
        <dbReference type="Pfam" id="PF01408"/>
    </source>
</evidence>
<protein>
    <submittedName>
        <fullName evidence="5">Unannotated protein</fullName>
    </submittedName>
</protein>
<dbReference type="AlphaFoldDB" id="A0A6J7FRZ0"/>
<dbReference type="SUPFAM" id="SSF55347">
    <property type="entry name" value="Glyceraldehyde-3-phosphate dehydrogenase-like, C-terminal domain"/>
    <property type="match status" value="1"/>
</dbReference>
<dbReference type="PANTHER" id="PTHR43708:SF5">
    <property type="entry name" value="CONSERVED EXPRESSED OXIDOREDUCTASE (EUROFUNG)-RELATED"/>
    <property type="match status" value="1"/>
</dbReference>
<dbReference type="Gene3D" id="3.40.50.720">
    <property type="entry name" value="NAD(P)-binding Rossmann-like Domain"/>
    <property type="match status" value="1"/>
</dbReference>
<evidence type="ECO:0000259" key="4">
    <source>
        <dbReference type="Pfam" id="PF22725"/>
    </source>
</evidence>
<dbReference type="SUPFAM" id="SSF51735">
    <property type="entry name" value="NAD(P)-binding Rossmann-fold domains"/>
    <property type="match status" value="1"/>
</dbReference>
<proteinExistence type="inferred from homology"/>
<dbReference type="EMBL" id="CAFBPZ010000043">
    <property type="protein sequence ID" value="CAB5038217.1"/>
    <property type="molecule type" value="Genomic_DNA"/>
</dbReference>
<feature type="domain" description="GFO/IDH/MocA-like oxidoreductase" evidence="4">
    <location>
        <begin position="134"/>
        <end position="254"/>
    </location>
</feature>
<dbReference type="PANTHER" id="PTHR43708">
    <property type="entry name" value="CONSERVED EXPRESSED OXIDOREDUCTASE (EUROFUNG)"/>
    <property type="match status" value="1"/>
</dbReference>
<accession>A0A6J7FRZ0</accession>
<dbReference type="Pfam" id="PF01408">
    <property type="entry name" value="GFO_IDH_MocA"/>
    <property type="match status" value="1"/>
</dbReference>
<dbReference type="Pfam" id="PF22725">
    <property type="entry name" value="GFO_IDH_MocA_C3"/>
    <property type="match status" value="1"/>
</dbReference>
<dbReference type="InterPro" id="IPR051317">
    <property type="entry name" value="Gfo/Idh/MocA_oxidoreduct"/>
</dbReference>
<organism evidence="5">
    <name type="scientific">freshwater metagenome</name>
    <dbReference type="NCBI Taxonomy" id="449393"/>
    <lineage>
        <taxon>unclassified sequences</taxon>
        <taxon>metagenomes</taxon>
        <taxon>ecological metagenomes</taxon>
    </lineage>
</organism>
<evidence type="ECO:0000313" key="5">
    <source>
        <dbReference type="EMBL" id="CAB4898267.1"/>
    </source>
</evidence>
<sequence>MSNDLNVLLVGYGLAGKVFHAPLILATPGYAIRGVVTRDAERTQQALIDIPGVGIYASLEEALSRSPEIDVVVIANANRAHVRDAHQGIAAGKHVVVDKPLAGSALEAQELAQAALDAGVQLHPFQNRRWDSDFRTLKNVISDGQLGTIHRFESRFERLRVTPRGNWRESNDVQDLGGVLLDFGAHLVDQAIQLLGTVIGIDAYARSIRQPDSADDDMQIILTHESGAISLLTGSQVSAFPDPRFLLLGSRGAVRIAESDTQETHLRAGRAPIGSGWGQESFTAEMRIGNEDGTQTVSELPLVPGSWPHFYAAVRDAIIKAGEPPVALNEVIANLRVLDAARLSVKSGQRVILSPPASH</sequence>
<dbReference type="InterPro" id="IPR036291">
    <property type="entry name" value="NAD(P)-bd_dom_sf"/>
</dbReference>
<keyword evidence="2" id="KW-0560">Oxidoreductase</keyword>
<dbReference type="EMBL" id="CAFBMC010000036">
    <property type="protein sequence ID" value="CAB4898267.1"/>
    <property type="molecule type" value="Genomic_DNA"/>
</dbReference>
<dbReference type="Gene3D" id="3.30.360.10">
    <property type="entry name" value="Dihydrodipicolinate Reductase, domain 2"/>
    <property type="match status" value="1"/>
</dbReference>
<name>A0A6J7FRZ0_9ZZZZ</name>
<feature type="domain" description="Gfo/Idh/MocA-like oxidoreductase N-terminal" evidence="3">
    <location>
        <begin position="5"/>
        <end position="123"/>
    </location>
</feature>
<gene>
    <name evidence="5" type="ORF">UFOPK3495_00816</name>
    <name evidence="6" type="ORF">UFOPK4237_00782</name>
</gene>
<comment type="similarity">
    <text evidence="1">Belongs to the Gfo/Idh/MocA family.</text>
</comment>